<evidence type="ECO:0000256" key="2">
    <source>
        <dbReference type="ARBA" id="ARBA00006464"/>
    </source>
</evidence>
<dbReference type="AlphaFoldDB" id="A0AAE3G994"/>
<feature type="transmembrane region" description="Helical" evidence="7">
    <location>
        <begin position="280"/>
        <end position="303"/>
    </location>
</feature>
<evidence type="ECO:0000256" key="1">
    <source>
        <dbReference type="ARBA" id="ARBA00004141"/>
    </source>
</evidence>
<dbReference type="PANTHER" id="PTHR30576:SF0">
    <property type="entry name" value="UNDECAPRENYL-PHOSPHATE N-ACETYLGALACTOSAMINYL 1-PHOSPHATE TRANSFERASE-RELATED"/>
    <property type="match status" value="1"/>
</dbReference>
<dbReference type="InterPro" id="IPR017475">
    <property type="entry name" value="EPS_sugar_tfrase"/>
</dbReference>
<comment type="caution">
    <text evidence="9">The sequence shown here is derived from an EMBL/GenBank/DDBJ whole genome shotgun (WGS) entry which is preliminary data.</text>
</comment>
<comment type="subcellular location">
    <subcellularLocation>
        <location evidence="1">Membrane</location>
        <topology evidence="1">Multi-pass membrane protein</topology>
    </subcellularLocation>
</comment>
<evidence type="ECO:0000256" key="6">
    <source>
        <dbReference type="ARBA" id="ARBA00023136"/>
    </source>
</evidence>
<dbReference type="Proteomes" id="UP001205843">
    <property type="component" value="Unassembled WGS sequence"/>
</dbReference>
<evidence type="ECO:0000256" key="7">
    <source>
        <dbReference type="SAM" id="Phobius"/>
    </source>
</evidence>
<dbReference type="PANTHER" id="PTHR30576">
    <property type="entry name" value="COLANIC BIOSYNTHESIS UDP-GLUCOSE LIPID CARRIER TRANSFERASE"/>
    <property type="match status" value="1"/>
</dbReference>
<evidence type="ECO:0000313" key="10">
    <source>
        <dbReference type="Proteomes" id="UP001205843"/>
    </source>
</evidence>
<feature type="transmembrane region" description="Helical" evidence="7">
    <location>
        <begin position="50"/>
        <end position="68"/>
    </location>
</feature>
<feature type="transmembrane region" description="Helical" evidence="7">
    <location>
        <begin position="12"/>
        <end position="34"/>
    </location>
</feature>
<gene>
    <name evidence="9" type="ORF">J2T57_004378</name>
</gene>
<dbReference type="GO" id="GO:0016780">
    <property type="term" value="F:phosphotransferase activity, for other substituted phosphate groups"/>
    <property type="evidence" value="ECO:0007669"/>
    <property type="project" value="TreeGrafter"/>
</dbReference>
<evidence type="ECO:0000256" key="5">
    <source>
        <dbReference type="ARBA" id="ARBA00022989"/>
    </source>
</evidence>
<dbReference type="EMBL" id="JALJXV010000016">
    <property type="protein sequence ID" value="MCP1677201.1"/>
    <property type="molecule type" value="Genomic_DNA"/>
</dbReference>
<dbReference type="NCBIfam" id="TIGR03025">
    <property type="entry name" value="EPS_sugtrans"/>
    <property type="match status" value="1"/>
</dbReference>
<feature type="domain" description="Bacterial sugar transferase" evidence="8">
    <location>
        <begin position="275"/>
        <end position="457"/>
    </location>
</feature>
<name>A0AAE3G994_9GAMM</name>
<evidence type="ECO:0000256" key="4">
    <source>
        <dbReference type="ARBA" id="ARBA00022692"/>
    </source>
</evidence>
<feature type="transmembrane region" description="Helical" evidence="7">
    <location>
        <begin position="107"/>
        <end position="129"/>
    </location>
</feature>
<protein>
    <submittedName>
        <fullName evidence="9">Sugar transferase (PEP-CTERM system associated)</fullName>
    </submittedName>
</protein>
<dbReference type="GO" id="GO:0016020">
    <property type="term" value="C:membrane"/>
    <property type="evidence" value="ECO:0007669"/>
    <property type="project" value="UniProtKB-SubCell"/>
</dbReference>
<evidence type="ECO:0000313" key="9">
    <source>
        <dbReference type="EMBL" id="MCP1677201.1"/>
    </source>
</evidence>
<dbReference type="Pfam" id="PF02397">
    <property type="entry name" value="Bac_transf"/>
    <property type="match status" value="1"/>
</dbReference>
<keyword evidence="4 7" id="KW-0812">Transmembrane</keyword>
<dbReference type="InterPro" id="IPR003362">
    <property type="entry name" value="Bact_transf"/>
</dbReference>
<keyword evidence="3 9" id="KW-0808">Transferase</keyword>
<evidence type="ECO:0000259" key="8">
    <source>
        <dbReference type="Pfam" id="PF02397"/>
    </source>
</evidence>
<keyword evidence="5 7" id="KW-1133">Transmembrane helix</keyword>
<reference evidence="9" key="1">
    <citation type="submission" date="2022-03" db="EMBL/GenBank/DDBJ databases">
        <title>Genomic Encyclopedia of Type Strains, Phase III (KMG-III): the genomes of soil and plant-associated and newly described type strains.</title>
        <authorList>
            <person name="Whitman W."/>
        </authorList>
    </citation>
    <scope>NUCLEOTIDE SEQUENCE</scope>
    <source>
        <strain evidence="9">ANL 6-2</strain>
    </source>
</reference>
<organism evidence="9 10">
    <name type="scientific">Natronocella acetinitrilica</name>
    <dbReference type="NCBI Taxonomy" id="414046"/>
    <lineage>
        <taxon>Bacteria</taxon>
        <taxon>Pseudomonadati</taxon>
        <taxon>Pseudomonadota</taxon>
        <taxon>Gammaproteobacteria</taxon>
        <taxon>Chromatiales</taxon>
        <taxon>Ectothiorhodospiraceae</taxon>
        <taxon>Natronocella</taxon>
    </lineage>
</organism>
<feature type="transmembrane region" description="Helical" evidence="7">
    <location>
        <begin position="80"/>
        <end position="101"/>
    </location>
</feature>
<keyword evidence="10" id="KW-1185">Reference proteome</keyword>
<sequence length="463" mass="51555">MIRLFSHYVPRNTLFIALFEALLLALSVYLAVYISAGGLHGDALSIRPEAALLFAGVMLAAMLFMGLYGQASVEGWTGVFFRLVAAFALGLSMLYGLHLAVDLSDWVAGPAPISAAIALAAISAERLVFSRWRQAAVLKPRVLVLGTGSRAAQVDRLLRASTAGTMPRIVGFVPFKESDHHVPSRYVLELADGESVVDLVDRYKINELVVGVRDRRAGGMPVDDLLACKLRGVKVTELSSFFERESGQIRLESLNASWLIFGEGFRQNWLRTVMKRSFDIAASLALLVVTLPVMLLTALAILLTMGSPIFYRQVRVGQGGRHFSIYKFRSMRNDAEANGAVWARSNDDRITPVGHVIRKLRIDELPQIINVLKGEMSFVGPRPERPEFVADLEEQIPFYDARHSIKPGITGWAQVRYPYGASIRDAQEKLQYDLYYVKNHTLFLDLAIMMQTVEVVLWRKGSR</sequence>
<dbReference type="NCBIfam" id="TIGR03013">
    <property type="entry name" value="EpsB_2"/>
    <property type="match status" value="1"/>
</dbReference>
<accession>A0AAE3G994</accession>
<keyword evidence="6 7" id="KW-0472">Membrane</keyword>
<proteinExistence type="inferred from homology"/>
<dbReference type="InterPro" id="IPR017464">
    <property type="entry name" value="Sugar_tfrase_EpsB_2"/>
</dbReference>
<evidence type="ECO:0000256" key="3">
    <source>
        <dbReference type="ARBA" id="ARBA00022679"/>
    </source>
</evidence>
<comment type="similarity">
    <text evidence="2">Belongs to the bacterial sugar transferase family.</text>
</comment>